<proteinExistence type="predicted"/>
<dbReference type="RefSeq" id="WP_168375702.1">
    <property type="nucleotide sequence ID" value="NZ_JAAXMD010000337.1"/>
</dbReference>
<evidence type="ECO:0000313" key="3">
    <source>
        <dbReference type="EMBL" id="NKQ27900.1"/>
    </source>
</evidence>
<feature type="region of interest" description="Disordered" evidence="1">
    <location>
        <begin position="60"/>
        <end position="79"/>
    </location>
</feature>
<evidence type="ECO:0000313" key="4">
    <source>
        <dbReference type="Proteomes" id="UP000744032"/>
    </source>
</evidence>
<feature type="region of interest" description="Disordered" evidence="1">
    <location>
        <begin position="1"/>
        <end position="25"/>
    </location>
</feature>
<sequence length="79" mass="8368">MAAPQVARGWHPTRNGDATPDSVAAGSSRKAWRLGACGHEWQAVIHSRSSGCGCPYCRNRKVGRGRGAPADRPSVRSIA</sequence>
<name>A0ABX1IRD5_STRGB</name>
<dbReference type="InterPro" id="IPR025487">
    <property type="entry name" value="DUF4379"/>
</dbReference>
<organism evidence="3 4">
    <name type="scientific">Streptomyces galbus</name>
    <dbReference type="NCBI Taxonomy" id="33898"/>
    <lineage>
        <taxon>Bacteria</taxon>
        <taxon>Bacillati</taxon>
        <taxon>Actinomycetota</taxon>
        <taxon>Actinomycetes</taxon>
        <taxon>Kitasatosporales</taxon>
        <taxon>Streptomycetaceae</taxon>
        <taxon>Streptomyces</taxon>
    </lineage>
</organism>
<comment type="caution">
    <text evidence="3">The sequence shown here is derived from an EMBL/GenBank/DDBJ whole genome shotgun (WGS) entry which is preliminary data.</text>
</comment>
<protein>
    <submittedName>
        <fullName evidence="3">Zinc-ribbon domain-containing protein</fullName>
    </submittedName>
</protein>
<evidence type="ECO:0000256" key="1">
    <source>
        <dbReference type="SAM" id="MobiDB-lite"/>
    </source>
</evidence>
<dbReference type="Pfam" id="PF14311">
    <property type="entry name" value="DUF4379"/>
    <property type="match status" value="1"/>
</dbReference>
<accession>A0ABX1IRD5</accession>
<gene>
    <name evidence="3" type="ORF">HF200_26720</name>
</gene>
<dbReference type="EMBL" id="JAAXMD010000337">
    <property type="protein sequence ID" value="NKQ27900.1"/>
    <property type="molecule type" value="Genomic_DNA"/>
</dbReference>
<dbReference type="Proteomes" id="UP000744032">
    <property type="component" value="Unassembled WGS sequence"/>
</dbReference>
<feature type="domain" description="Treble clef zinc finger" evidence="2">
    <location>
        <begin position="7"/>
        <end position="60"/>
    </location>
</feature>
<evidence type="ECO:0000259" key="2">
    <source>
        <dbReference type="Pfam" id="PF14311"/>
    </source>
</evidence>
<reference evidence="3 4" key="1">
    <citation type="submission" date="2020-04" db="EMBL/GenBank/DDBJ databases">
        <title>Genome sequence of Streptomyces galbus strain I339.</title>
        <authorList>
            <person name="Silva E.A.N."/>
            <person name="Merces M."/>
            <person name="Castelo Branco A.P.O.T."/>
            <person name="Vasconcelos P.C."/>
            <person name="Costa N.P."/>
            <person name="Marinho G.C.S."/>
            <person name="Oliveira C.J.B."/>
            <person name="Araujo D."/>
            <person name="Rodrigues Junior V.S."/>
            <person name="Almeida R."/>
            <person name="Silva Filho U.R."/>
            <person name="Andrade A.S.A."/>
            <person name="Cibulski S.P."/>
        </authorList>
    </citation>
    <scope>NUCLEOTIDE SEQUENCE [LARGE SCALE GENOMIC DNA]</scope>
    <source>
        <strain evidence="3 4">I339</strain>
    </source>
</reference>
<keyword evidence="4" id="KW-1185">Reference proteome</keyword>